<accession>A0ABW9VSX8</accession>
<organism evidence="1 2">
    <name type="scientific">Duganella qianjiadongensis</name>
    <dbReference type="NCBI Taxonomy" id="2692176"/>
    <lineage>
        <taxon>Bacteria</taxon>
        <taxon>Pseudomonadati</taxon>
        <taxon>Pseudomonadota</taxon>
        <taxon>Betaproteobacteria</taxon>
        <taxon>Burkholderiales</taxon>
        <taxon>Oxalobacteraceae</taxon>
        <taxon>Telluria group</taxon>
        <taxon>Duganella</taxon>
    </lineage>
</organism>
<dbReference type="RefSeq" id="WP_161041426.1">
    <property type="nucleotide sequence ID" value="NZ_WWCM01000040.1"/>
</dbReference>
<comment type="caution">
    <text evidence="1">The sequence shown here is derived from an EMBL/GenBank/DDBJ whole genome shotgun (WGS) entry which is preliminary data.</text>
</comment>
<keyword evidence="2" id="KW-1185">Reference proteome</keyword>
<reference evidence="1 2" key="1">
    <citation type="submission" date="2019-12" db="EMBL/GenBank/DDBJ databases">
        <title>Novel species isolated from a subtropical stream in China.</title>
        <authorList>
            <person name="Lu H."/>
        </authorList>
    </citation>
    <scope>NUCLEOTIDE SEQUENCE [LARGE SCALE GENOMIC DNA]</scope>
    <source>
        <strain evidence="1 2">CY13W</strain>
    </source>
</reference>
<protein>
    <submittedName>
        <fullName evidence="1">Uncharacterized protein</fullName>
    </submittedName>
</protein>
<sequence>MKKFLICSCEESVIDYPPSFVIAETEDKAMQKFLREVYSKNDIFRSSVLDLAANMTFVEQFYFSNERERRRFDNKKKVVVEKEIVKNRVERFFSTNPNLGKLFVRYMETKDASLISDDVFEFIATSESKERHGHVALDVDSLNTV</sequence>
<dbReference type="Proteomes" id="UP000478090">
    <property type="component" value="Unassembled WGS sequence"/>
</dbReference>
<dbReference type="EMBL" id="WWCM01000040">
    <property type="protein sequence ID" value="MYM42179.1"/>
    <property type="molecule type" value="Genomic_DNA"/>
</dbReference>
<proteinExistence type="predicted"/>
<gene>
    <name evidence="1" type="ORF">GTP27_23050</name>
</gene>
<evidence type="ECO:0000313" key="1">
    <source>
        <dbReference type="EMBL" id="MYM42179.1"/>
    </source>
</evidence>
<name>A0ABW9VSX8_9BURK</name>
<evidence type="ECO:0000313" key="2">
    <source>
        <dbReference type="Proteomes" id="UP000478090"/>
    </source>
</evidence>